<proteinExistence type="predicted"/>
<dbReference type="PANTHER" id="PTHR43662">
    <property type="match status" value="1"/>
</dbReference>
<accession>A0A0H3DBA3</accession>
<reference evidence="2 3" key="1">
    <citation type="journal article" date="2010" name="Cell Res.">
        <title>Complete genome sequence of the rifamycin SV-producing Amycolatopsis mediterranei U32 revealed its genetic characteristics in phylogeny and metabolism.</title>
        <authorList>
            <person name="Zhao W."/>
            <person name="Zhong Y."/>
            <person name="Yuan H."/>
            <person name="Wang J."/>
            <person name="Zheng H."/>
            <person name="Wang Y."/>
            <person name="Cen X."/>
            <person name="Xu F."/>
            <person name="Bai J."/>
            <person name="Han X."/>
            <person name="Lu G."/>
            <person name="Zhu Y."/>
            <person name="Shao Z."/>
            <person name="Yan H."/>
            <person name="Li C."/>
            <person name="Peng N."/>
            <person name="Zhang Z."/>
            <person name="Zhang Y."/>
            <person name="Lin W."/>
            <person name="Fan Y."/>
            <person name="Qin Z."/>
            <person name="Hu Y."/>
            <person name="Zhu B."/>
            <person name="Wang S."/>
            <person name="Ding X."/>
            <person name="Zhao G.P."/>
        </authorList>
    </citation>
    <scope>NUCLEOTIDE SEQUENCE [LARGE SCALE GENOMIC DNA]</scope>
    <source>
        <strain evidence="3">U-32</strain>
    </source>
</reference>
<evidence type="ECO:0000313" key="2">
    <source>
        <dbReference type="EMBL" id="ADJ46844.1"/>
    </source>
</evidence>
<dbReference type="eggNOG" id="ENOG502Z890">
    <property type="taxonomic scope" value="Bacteria"/>
</dbReference>
<dbReference type="HOGENOM" id="CLU_063460_0_0_11"/>
<feature type="domain" description="DUF1996" evidence="1">
    <location>
        <begin position="23"/>
        <end position="224"/>
    </location>
</feature>
<protein>
    <recommendedName>
        <fullName evidence="1">DUF1996 domain-containing protein</fullName>
    </recommendedName>
</protein>
<dbReference type="Pfam" id="PF09362">
    <property type="entry name" value="DUF1996"/>
    <property type="match status" value="1"/>
</dbReference>
<dbReference type="PATRIC" id="fig|749927.5.peg.5254"/>
<dbReference type="KEGG" id="amd:AMED_5079"/>
<dbReference type="AlphaFoldDB" id="A0A0H3DBA3"/>
<dbReference type="OrthoDB" id="581239at2"/>
<evidence type="ECO:0000313" key="3">
    <source>
        <dbReference type="Proteomes" id="UP000000328"/>
    </source>
</evidence>
<sequence length="250" mass="26703">MGGGGFTGKFENLCSYTHTNQDDAILFPNQPGASAHLHDYVSNPAADANSTAASLRAGTTNCVNNLDFASYWAPTLYSGTTAVHTASDTIYYLTNGKKNVQPYPFGFKEIAGNARATNPSQAQNILWGCSTTAPTLPEAPNCASGEQLHVRVNFADCWDGVHLDSPDHVSHVAYSTKNVCPAGFPVPIPMLSILFKYPTANGAVLKTSAGMGTYSMHADFFNAWDVKELQHMVTMCLDAGKDCGRPTGVQ</sequence>
<dbReference type="InterPro" id="IPR018535">
    <property type="entry name" value="DUF1996"/>
</dbReference>
<dbReference type="PANTHER" id="PTHR43662:SF3">
    <property type="entry name" value="DOMAIN PROTEIN, PUTATIVE (AFU_ORTHOLOGUE AFUA_6G11970)-RELATED"/>
    <property type="match status" value="1"/>
</dbReference>
<dbReference type="EMBL" id="CP002000">
    <property type="protein sequence ID" value="ADJ46844.1"/>
    <property type="molecule type" value="Genomic_DNA"/>
</dbReference>
<gene>
    <name evidence="2" type="ordered locus">AMED_5079</name>
</gene>
<organism evidence="2 3">
    <name type="scientific">Amycolatopsis mediterranei (strain U-32)</name>
    <dbReference type="NCBI Taxonomy" id="749927"/>
    <lineage>
        <taxon>Bacteria</taxon>
        <taxon>Bacillati</taxon>
        <taxon>Actinomycetota</taxon>
        <taxon>Actinomycetes</taxon>
        <taxon>Pseudonocardiales</taxon>
        <taxon>Pseudonocardiaceae</taxon>
        <taxon>Amycolatopsis</taxon>
    </lineage>
</organism>
<dbReference type="Proteomes" id="UP000000328">
    <property type="component" value="Chromosome"/>
</dbReference>
<evidence type="ECO:0000259" key="1">
    <source>
        <dbReference type="Pfam" id="PF09362"/>
    </source>
</evidence>
<name>A0A0H3DBA3_AMYMU</name>